<evidence type="ECO:0000313" key="2">
    <source>
        <dbReference type="Proteomes" id="UP001162483"/>
    </source>
</evidence>
<organism evidence="1 2">
    <name type="scientific">Staurois parvus</name>
    <dbReference type="NCBI Taxonomy" id="386267"/>
    <lineage>
        <taxon>Eukaryota</taxon>
        <taxon>Metazoa</taxon>
        <taxon>Chordata</taxon>
        <taxon>Craniata</taxon>
        <taxon>Vertebrata</taxon>
        <taxon>Euteleostomi</taxon>
        <taxon>Amphibia</taxon>
        <taxon>Batrachia</taxon>
        <taxon>Anura</taxon>
        <taxon>Neobatrachia</taxon>
        <taxon>Ranoidea</taxon>
        <taxon>Ranidae</taxon>
        <taxon>Staurois</taxon>
    </lineage>
</organism>
<evidence type="ECO:0000313" key="1">
    <source>
        <dbReference type="EMBL" id="CAI9579744.1"/>
    </source>
</evidence>
<feature type="non-terminal residue" evidence="1">
    <location>
        <position position="1"/>
    </location>
</feature>
<reference evidence="1" key="1">
    <citation type="submission" date="2023-05" db="EMBL/GenBank/DDBJ databases">
        <authorList>
            <person name="Stuckert A."/>
        </authorList>
    </citation>
    <scope>NUCLEOTIDE SEQUENCE</scope>
</reference>
<comment type="caution">
    <text evidence="1">The sequence shown here is derived from an EMBL/GenBank/DDBJ whole genome shotgun (WGS) entry which is preliminary data.</text>
</comment>
<keyword evidence="2" id="KW-1185">Reference proteome</keyword>
<sequence length="78" mass="9075">QQLEQSCDFYQCSVENWLNLLDCKLERAGPSIPSCFALYWYCSVTCSVPLCNKNKNLSSNTHQTEHVQCLRMICLIRR</sequence>
<dbReference type="Proteomes" id="UP001162483">
    <property type="component" value="Unassembled WGS sequence"/>
</dbReference>
<proteinExistence type="predicted"/>
<name>A0ABN9E4M6_9NEOB</name>
<dbReference type="EMBL" id="CATNWA010015125">
    <property type="protein sequence ID" value="CAI9579744.1"/>
    <property type="molecule type" value="Genomic_DNA"/>
</dbReference>
<accession>A0ABN9E4M6</accession>
<gene>
    <name evidence="1" type="ORF">SPARVUS_LOCUS9161246</name>
</gene>
<protein>
    <submittedName>
        <fullName evidence="1">Uncharacterized protein</fullName>
    </submittedName>
</protein>